<reference evidence="3 4" key="1">
    <citation type="journal article" date="2019" name="Nat. Ecol. Evol.">
        <title>Megaphylogeny resolves global patterns of mushroom evolution.</title>
        <authorList>
            <person name="Varga T."/>
            <person name="Krizsan K."/>
            <person name="Foldi C."/>
            <person name="Dima B."/>
            <person name="Sanchez-Garcia M."/>
            <person name="Sanchez-Ramirez S."/>
            <person name="Szollosi G.J."/>
            <person name="Szarkandi J.G."/>
            <person name="Papp V."/>
            <person name="Albert L."/>
            <person name="Andreopoulos W."/>
            <person name="Angelini C."/>
            <person name="Antonin V."/>
            <person name="Barry K.W."/>
            <person name="Bougher N.L."/>
            <person name="Buchanan P."/>
            <person name="Buyck B."/>
            <person name="Bense V."/>
            <person name="Catcheside P."/>
            <person name="Chovatia M."/>
            <person name="Cooper J."/>
            <person name="Damon W."/>
            <person name="Desjardin D."/>
            <person name="Finy P."/>
            <person name="Geml J."/>
            <person name="Haridas S."/>
            <person name="Hughes K."/>
            <person name="Justo A."/>
            <person name="Karasinski D."/>
            <person name="Kautmanova I."/>
            <person name="Kiss B."/>
            <person name="Kocsube S."/>
            <person name="Kotiranta H."/>
            <person name="LaButti K.M."/>
            <person name="Lechner B.E."/>
            <person name="Liimatainen K."/>
            <person name="Lipzen A."/>
            <person name="Lukacs Z."/>
            <person name="Mihaltcheva S."/>
            <person name="Morgado L.N."/>
            <person name="Niskanen T."/>
            <person name="Noordeloos M.E."/>
            <person name="Ohm R.A."/>
            <person name="Ortiz-Santana B."/>
            <person name="Ovrebo C."/>
            <person name="Racz N."/>
            <person name="Riley R."/>
            <person name="Savchenko A."/>
            <person name="Shiryaev A."/>
            <person name="Soop K."/>
            <person name="Spirin V."/>
            <person name="Szebenyi C."/>
            <person name="Tomsovsky M."/>
            <person name="Tulloss R.E."/>
            <person name="Uehling J."/>
            <person name="Grigoriev I.V."/>
            <person name="Vagvolgyi C."/>
            <person name="Papp T."/>
            <person name="Martin F.M."/>
            <person name="Miettinen O."/>
            <person name="Hibbett D.S."/>
            <person name="Nagy L.G."/>
        </authorList>
    </citation>
    <scope>NUCLEOTIDE SEQUENCE [LARGE SCALE GENOMIC DNA]</scope>
    <source>
        <strain evidence="3 4">FP101781</strain>
    </source>
</reference>
<dbReference type="EMBL" id="QPFP01000106">
    <property type="protein sequence ID" value="TEB21617.1"/>
    <property type="molecule type" value="Genomic_DNA"/>
</dbReference>
<evidence type="ECO:0000256" key="1">
    <source>
        <dbReference type="SAM" id="MobiDB-lite"/>
    </source>
</evidence>
<dbReference type="AlphaFoldDB" id="A0A4Y7SIA0"/>
<evidence type="ECO:0000256" key="2">
    <source>
        <dbReference type="SAM" id="Phobius"/>
    </source>
</evidence>
<evidence type="ECO:0000313" key="4">
    <source>
        <dbReference type="Proteomes" id="UP000298030"/>
    </source>
</evidence>
<feature type="region of interest" description="Disordered" evidence="1">
    <location>
        <begin position="114"/>
        <end position="169"/>
    </location>
</feature>
<feature type="compositionally biased region" description="Polar residues" evidence="1">
    <location>
        <begin position="121"/>
        <end position="134"/>
    </location>
</feature>
<keyword evidence="2" id="KW-1133">Transmembrane helix</keyword>
<sequence length="435" mass="48278">MPRRPFRYRLENVPNTNPDPLPAIYGRNPPPFTPAQVRAIRAGDPRREFERVAIDNFREVNMSRTGFQDPRRRRSLENLPSISLSCNPDDRSLDREAFNTPLVLARANQAFRTRHEAEMQEATTGSGAESTNAEQGRGETLARSQAAGHEELGRAGPSSAPWHNPGYSEVTGKIQTTATAALTPLEEPHTPMASNSLQRAAMIPPPNPPFAIPTVAMAGASGAPEPAPPTPPALLPEALLAPATQGEPAVDNATGAPPPEDPEGDEPNGDDLEGHREIIVMLTPPSKVARLRCRVDSELGGCLQLLDVPGDNRSLALFVETDEDWADVRSVSITRVLHQSFIWKLVIFTFHISPATFIALISVISAGFGAFLYRVYLSYDPYTLLYYLRDTFYELMQRILEAMLEYLEQFRGYPVENRELYPYHHIRDPNYQICT</sequence>
<dbReference type="Proteomes" id="UP000298030">
    <property type="component" value="Unassembled WGS sequence"/>
</dbReference>
<proteinExistence type="predicted"/>
<organism evidence="3 4">
    <name type="scientific">Coprinellus micaceus</name>
    <name type="common">Glistening ink-cap mushroom</name>
    <name type="synonym">Coprinus micaceus</name>
    <dbReference type="NCBI Taxonomy" id="71717"/>
    <lineage>
        <taxon>Eukaryota</taxon>
        <taxon>Fungi</taxon>
        <taxon>Dikarya</taxon>
        <taxon>Basidiomycota</taxon>
        <taxon>Agaricomycotina</taxon>
        <taxon>Agaricomycetes</taxon>
        <taxon>Agaricomycetidae</taxon>
        <taxon>Agaricales</taxon>
        <taxon>Agaricineae</taxon>
        <taxon>Psathyrellaceae</taxon>
        <taxon>Coprinellus</taxon>
    </lineage>
</organism>
<feature type="transmembrane region" description="Helical" evidence="2">
    <location>
        <begin position="345"/>
        <end position="373"/>
    </location>
</feature>
<comment type="caution">
    <text evidence="3">The sequence shown here is derived from an EMBL/GenBank/DDBJ whole genome shotgun (WGS) entry which is preliminary data.</text>
</comment>
<accession>A0A4Y7SIA0</accession>
<feature type="region of interest" description="Disordered" evidence="1">
    <location>
        <begin position="245"/>
        <end position="272"/>
    </location>
</feature>
<evidence type="ECO:0000313" key="3">
    <source>
        <dbReference type="EMBL" id="TEB21617.1"/>
    </source>
</evidence>
<keyword evidence="2" id="KW-0812">Transmembrane</keyword>
<feature type="compositionally biased region" description="Acidic residues" evidence="1">
    <location>
        <begin position="260"/>
        <end position="271"/>
    </location>
</feature>
<protein>
    <submittedName>
        <fullName evidence="3">Uncharacterized protein</fullName>
    </submittedName>
</protein>
<keyword evidence="4" id="KW-1185">Reference proteome</keyword>
<name>A0A4Y7SIA0_COPMI</name>
<keyword evidence="2" id="KW-0472">Membrane</keyword>
<feature type="region of interest" description="Disordered" evidence="1">
    <location>
        <begin position="1"/>
        <end position="30"/>
    </location>
</feature>
<gene>
    <name evidence="3" type="ORF">FA13DRAFT_1716716</name>
</gene>